<dbReference type="InterPro" id="IPR017871">
    <property type="entry name" value="ABC_transporter-like_CS"/>
</dbReference>
<gene>
    <name evidence="12" type="primary">abcT2</name>
    <name evidence="12" type="ordered locus">OTT_1460</name>
</gene>
<evidence type="ECO:0000259" key="10">
    <source>
        <dbReference type="PROSITE" id="PS50893"/>
    </source>
</evidence>
<feature type="domain" description="ABC transmembrane type-1" evidence="11">
    <location>
        <begin position="19"/>
        <end position="300"/>
    </location>
</feature>
<keyword evidence="6 9" id="KW-1133">Transmembrane helix</keyword>
<dbReference type="InterPro" id="IPR036640">
    <property type="entry name" value="ABC1_TM_sf"/>
</dbReference>
<keyword evidence="4" id="KW-0547">Nucleotide-binding</keyword>
<evidence type="ECO:0000256" key="5">
    <source>
        <dbReference type="ARBA" id="ARBA00022840"/>
    </source>
</evidence>
<dbReference type="Pfam" id="PF00664">
    <property type="entry name" value="ABC_membrane"/>
    <property type="match status" value="1"/>
</dbReference>
<keyword evidence="7 9" id="KW-0472">Membrane</keyword>
<feature type="domain" description="ABC transporter" evidence="10">
    <location>
        <begin position="331"/>
        <end position="566"/>
    </location>
</feature>
<dbReference type="PROSITE" id="PS50929">
    <property type="entry name" value="ABC_TM1F"/>
    <property type="match status" value="1"/>
</dbReference>
<evidence type="ECO:0000259" key="11">
    <source>
        <dbReference type="PROSITE" id="PS50929"/>
    </source>
</evidence>
<dbReference type="InterPro" id="IPR011527">
    <property type="entry name" value="ABC1_TM_dom"/>
</dbReference>
<dbReference type="Pfam" id="PF00005">
    <property type="entry name" value="ABC_tran"/>
    <property type="match status" value="1"/>
</dbReference>
<dbReference type="PANTHER" id="PTHR24221:SF654">
    <property type="entry name" value="ATP-BINDING CASSETTE SUB-FAMILY B MEMBER 6"/>
    <property type="match status" value="1"/>
</dbReference>
<dbReference type="InterPro" id="IPR003439">
    <property type="entry name" value="ABC_transporter-like_ATP-bd"/>
</dbReference>
<dbReference type="HOGENOM" id="CLU_000604_84_3_5"/>
<dbReference type="InterPro" id="IPR003593">
    <property type="entry name" value="AAA+_ATPase"/>
</dbReference>
<keyword evidence="3 9" id="KW-0812">Transmembrane</keyword>
<feature type="transmembrane region" description="Helical" evidence="9">
    <location>
        <begin position="242"/>
        <end position="263"/>
    </location>
</feature>
<comment type="function">
    <text evidence="8">Part of an ABC transporter complex. Transmembrane domains (TMD) form a pore in the inner membrane and the ATP-binding domain (NBD) is responsible for energy generation.</text>
</comment>
<feature type="transmembrane region" description="Helical" evidence="9">
    <location>
        <begin position="127"/>
        <end position="149"/>
    </location>
</feature>
<proteinExistence type="inferred from homology"/>
<dbReference type="GO" id="GO:0005524">
    <property type="term" value="F:ATP binding"/>
    <property type="evidence" value="ECO:0007669"/>
    <property type="project" value="UniProtKB-KW"/>
</dbReference>
<dbReference type="GO" id="GO:0034040">
    <property type="term" value="F:ATPase-coupled lipid transmembrane transporter activity"/>
    <property type="evidence" value="ECO:0007669"/>
    <property type="project" value="TreeGrafter"/>
</dbReference>
<dbReference type="Gene3D" id="3.40.50.300">
    <property type="entry name" value="P-loop containing nucleotide triphosphate hydrolases"/>
    <property type="match status" value="1"/>
</dbReference>
<dbReference type="Gene3D" id="1.20.1560.10">
    <property type="entry name" value="ABC transporter type 1, transmembrane domain"/>
    <property type="match status" value="1"/>
</dbReference>
<feature type="transmembrane region" description="Helical" evidence="9">
    <location>
        <begin position="54"/>
        <end position="79"/>
    </location>
</feature>
<evidence type="ECO:0000256" key="8">
    <source>
        <dbReference type="ARBA" id="ARBA00024725"/>
    </source>
</evidence>
<feature type="transmembrane region" description="Helical" evidence="9">
    <location>
        <begin position="155"/>
        <end position="172"/>
    </location>
</feature>
<organism evidence="12 13">
    <name type="scientific">Orientia tsutsugamushi (strain Ikeda)</name>
    <name type="common">Rickettsia tsutsugamushi</name>
    <dbReference type="NCBI Taxonomy" id="334380"/>
    <lineage>
        <taxon>Bacteria</taxon>
        <taxon>Pseudomonadati</taxon>
        <taxon>Pseudomonadota</taxon>
        <taxon>Alphaproteobacteria</taxon>
        <taxon>Rickettsiales</taxon>
        <taxon>Rickettsiaceae</taxon>
        <taxon>Rickettsieae</taxon>
        <taxon>Orientia</taxon>
    </lineage>
</organism>
<evidence type="ECO:0000256" key="1">
    <source>
        <dbReference type="ARBA" id="ARBA00004429"/>
    </source>
</evidence>
<dbReference type="SMART" id="SM00382">
    <property type="entry name" value="AAA"/>
    <property type="match status" value="1"/>
</dbReference>
<dbReference type="InterPro" id="IPR039421">
    <property type="entry name" value="Type_1_exporter"/>
</dbReference>
<comment type="similarity">
    <text evidence="2">Belongs to the ABC transporter superfamily.</text>
</comment>
<evidence type="ECO:0000313" key="13">
    <source>
        <dbReference type="Proteomes" id="UP000001033"/>
    </source>
</evidence>
<dbReference type="InterPro" id="IPR027417">
    <property type="entry name" value="P-loop_NTPase"/>
</dbReference>
<protein>
    <submittedName>
        <fullName evidence="12">ABC transporter ATP-binding protein</fullName>
    </submittedName>
</protein>
<reference evidence="13" key="1">
    <citation type="journal article" date="2008" name="DNA Res.">
        <title>The whole-genome sequencing of the obligate intracellular bacterium Orientia tsutsugamushi revealed massive gene amplification during reductive genome evolution.</title>
        <authorList>
            <person name="Nakayama K."/>
            <person name="Yamashita A."/>
            <person name="Kurokawa K."/>
            <person name="Morimoto T."/>
            <person name="Ogawa M."/>
            <person name="Fukuhara M."/>
            <person name="Urakami H."/>
            <person name="Ohnishi M."/>
            <person name="Uchiyama I."/>
            <person name="Ogura Y."/>
            <person name="Ooka T."/>
            <person name="Oshima K."/>
            <person name="Tamura A."/>
            <person name="Hattori M."/>
            <person name="Hayashi T."/>
        </authorList>
    </citation>
    <scope>NUCLEOTIDE SEQUENCE [LARGE SCALE GENOMIC DNA]</scope>
    <source>
        <strain evidence="13">Ikeda</strain>
    </source>
</reference>
<evidence type="ECO:0000256" key="7">
    <source>
        <dbReference type="ARBA" id="ARBA00023136"/>
    </source>
</evidence>
<dbReference type="PANTHER" id="PTHR24221">
    <property type="entry name" value="ATP-BINDING CASSETTE SUB-FAMILY B"/>
    <property type="match status" value="1"/>
</dbReference>
<dbReference type="GO" id="GO:0016887">
    <property type="term" value="F:ATP hydrolysis activity"/>
    <property type="evidence" value="ECO:0007669"/>
    <property type="project" value="InterPro"/>
</dbReference>
<name>B3CU71_ORITI</name>
<dbReference type="SUPFAM" id="SSF90123">
    <property type="entry name" value="ABC transporter transmembrane region"/>
    <property type="match status" value="1"/>
</dbReference>
<dbReference type="GO" id="GO:0005886">
    <property type="term" value="C:plasma membrane"/>
    <property type="evidence" value="ECO:0007669"/>
    <property type="project" value="UniProtKB-SubCell"/>
</dbReference>
<keyword evidence="5 12" id="KW-0067">ATP-binding</keyword>
<dbReference type="EMBL" id="AP008981">
    <property type="protein sequence ID" value="BAG40918.1"/>
    <property type="molecule type" value="Genomic_DNA"/>
</dbReference>
<dbReference type="PROSITE" id="PS00211">
    <property type="entry name" value="ABC_TRANSPORTER_1"/>
    <property type="match status" value="1"/>
</dbReference>
<dbReference type="Proteomes" id="UP000001033">
    <property type="component" value="Chromosome"/>
</dbReference>
<comment type="subcellular location">
    <subcellularLocation>
        <location evidence="1">Cell inner membrane</location>
        <topology evidence="1">Multi-pass membrane protein</topology>
    </subcellularLocation>
</comment>
<evidence type="ECO:0000256" key="3">
    <source>
        <dbReference type="ARBA" id="ARBA00022692"/>
    </source>
</evidence>
<sequence length="569" mass="64814">MELLKFILKTSSTYKVLLLGMMSCMLVIAFDSNFRPYVIKLLIDGAHNFSIKTYIIWATVYLSSQMISVISAAAFDWLGTLYHTSYRERIAHRYLEQLSKYEYNFFQETLAGTLTAKVTDAFNSIPMVVFITMNMFLQFVFLIIIASIIFIKTSYLLGIIMLVWIAVFVTLTRRHIKNSTDYNKEYAQCRPKIFGFLTDYFTNILNVWFFSEVKNEKNRLRVITQDFIEKSLKFGIFLRKYYFSYGTLVTCYVALIFVILGYLSLQNEITPGDFAVIFMINYKIAEKLSEISYKLIEFTQQLAIATNAITLLNKQPKNDSKTNFIYKEGTIVFSGIDFAYIGTKEKILENFNLTIAAKQKVGLVGVSGSGKSTIINLITRLEEPNSSSVLIDNQNIANVSMESLRKHISIVSQDPSLFHRSIFDNIACAKHNSTKVEVIEAAKKAKIDDFIQSLPEKYDTLVGERGLKLSGGQRQRIAIARALLKNAPIFIMDEATSNLDSITEEVIKTTLTEFMQGKTALIVAHRLSTVVNMDRILVLDAGRIIQDGSHECLMQQDGIYAKFWGLHQF</sequence>
<dbReference type="PROSITE" id="PS50893">
    <property type="entry name" value="ABC_TRANSPORTER_2"/>
    <property type="match status" value="1"/>
</dbReference>
<dbReference type="AlphaFoldDB" id="B3CU71"/>
<evidence type="ECO:0000256" key="9">
    <source>
        <dbReference type="SAM" id="Phobius"/>
    </source>
</evidence>
<evidence type="ECO:0000256" key="2">
    <source>
        <dbReference type="ARBA" id="ARBA00005417"/>
    </source>
</evidence>
<dbReference type="SUPFAM" id="SSF52540">
    <property type="entry name" value="P-loop containing nucleoside triphosphate hydrolases"/>
    <property type="match status" value="1"/>
</dbReference>
<evidence type="ECO:0000313" key="12">
    <source>
        <dbReference type="EMBL" id="BAG40918.1"/>
    </source>
</evidence>
<evidence type="ECO:0000256" key="6">
    <source>
        <dbReference type="ARBA" id="ARBA00022989"/>
    </source>
</evidence>
<accession>B3CU71</accession>
<dbReference type="FunFam" id="3.40.50.300:FF:000218">
    <property type="entry name" value="Multidrug ABC transporter ATP-binding protein"/>
    <property type="match status" value="1"/>
</dbReference>
<feature type="transmembrane region" description="Helical" evidence="9">
    <location>
        <begin position="12"/>
        <end position="34"/>
    </location>
</feature>
<dbReference type="KEGG" id="ott:OTT_1460"/>
<evidence type="ECO:0000256" key="4">
    <source>
        <dbReference type="ARBA" id="ARBA00022741"/>
    </source>
</evidence>
<dbReference type="GO" id="GO:0140359">
    <property type="term" value="F:ABC-type transporter activity"/>
    <property type="evidence" value="ECO:0007669"/>
    <property type="project" value="InterPro"/>
</dbReference>